<accession>A0A7C4HA04</accession>
<feature type="domain" description="PDZ" evidence="4">
    <location>
        <begin position="216"/>
        <end position="270"/>
    </location>
</feature>
<dbReference type="AlphaFoldDB" id="A0A7C4HA04"/>
<comment type="caution">
    <text evidence="5">The sequence shown here is derived from an EMBL/GenBank/DDBJ whole genome shotgun (WGS) entry which is preliminary data.</text>
</comment>
<dbReference type="PANTHER" id="PTHR22939:SF129">
    <property type="entry name" value="SERINE PROTEASE HTRA2, MITOCHONDRIAL"/>
    <property type="match status" value="1"/>
</dbReference>
<organism evidence="5">
    <name type="scientific">Staphylothermus marinus</name>
    <dbReference type="NCBI Taxonomy" id="2280"/>
    <lineage>
        <taxon>Archaea</taxon>
        <taxon>Thermoproteota</taxon>
        <taxon>Thermoprotei</taxon>
        <taxon>Desulfurococcales</taxon>
        <taxon>Desulfurococcaceae</taxon>
        <taxon>Staphylothermus</taxon>
    </lineage>
</organism>
<reference evidence="5" key="1">
    <citation type="journal article" date="2020" name="mSystems">
        <title>Genome- and Community-Level Interaction Insights into Carbon Utilization and Element Cycling Functions of Hydrothermarchaeota in Hydrothermal Sediment.</title>
        <authorList>
            <person name="Zhou Z."/>
            <person name="Liu Y."/>
            <person name="Xu W."/>
            <person name="Pan J."/>
            <person name="Luo Z.H."/>
            <person name="Li M."/>
        </authorList>
    </citation>
    <scope>NUCLEOTIDE SEQUENCE [LARGE SCALE GENOMIC DNA]</scope>
    <source>
        <strain evidence="5">SpSt-642</strain>
    </source>
</reference>
<evidence type="ECO:0000256" key="1">
    <source>
        <dbReference type="ARBA" id="ARBA00010541"/>
    </source>
</evidence>
<sequence>MGLREINDEILRIVEETKQGVVTVITEIPHISLFYGYTPIRNVGSGFAVDKNFVVTNAHVVRNATRVNVVAWNGDVDTAEVVASDPSRDLALLSTTMSLKPLKLGDSDKIRAGEIVLALGSPLGLPGLSVTLGVISATGRTFVGQDIILEDLIQTDAAINPGNSGGPIINLEGEAIGVATAVIPYAQGIGFAIPISTVKRFLHVLSKYGRVVRAWIGVYVAEVDKRVASIYRLPVSEGLLIVKVVPGSPAYYAELYEGDVIVRVNGKPVRKTKELREAIEDSIDRGFVELEIARRGKKFSINVPIAVEELG</sequence>
<keyword evidence="3" id="KW-0378">Hydrolase</keyword>
<dbReference type="Gene3D" id="2.40.10.120">
    <property type="match status" value="1"/>
</dbReference>
<evidence type="ECO:0000256" key="3">
    <source>
        <dbReference type="ARBA" id="ARBA00022801"/>
    </source>
</evidence>
<dbReference type="GO" id="GO:0006508">
    <property type="term" value="P:proteolysis"/>
    <property type="evidence" value="ECO:0007669"/>
    <property type="project" value="UniProtKB-KW"/>
</dbReference>
<dbReference type="InterPro" id="IPR001940">
    <property type="entry name" value="Peptidase_S1C"/>
</dbReference>
<dbReference type="GO" id="GO:0004252">
    <property type="term" value="F:serine-type endopeptidase activity"/>
    <property type="evidence" value="ECO:0007669"/>
    <property type="project" value="InterPro"/>
</dbReference>
<dbReference type="InterPro" id="IPR001478">
    <property type="entry name" value="PDZ"/>
</dbReference>
<proteinExistence type="inferred from homology"/>
<evidence type="ECO:0000256" key="2">
    <source>
        <dbReference type="ARBA" id="ARBA00022670"/>
    </source>
</evidence>
<dbReference type="SUPFAM" id="SSF50494">
    <property type="entry name" value="Trypsin-like serine proteases"/>
    <property type="match status" value="1"/>
</dbReference>
<dbReference type="PRINTS" id="PR00834">
    <property type="entry name" value="PROTEASES2C"/>
</dbReference>
<protein>
    <submittedName>
        <fullName evidence="5">Trypsin-like serine protease</fullName>
    </submittedName>
</protein>
<dbReference type="Pfam" id="PF17820">
    <property type="entry name" value="PDZ_6"/>
    <property type="match status" value="1"/>
</dbReference>
<dbReference type="InterPro" id="IPR009003">
    <property type="entry name" value="Peptidase_S1_PA"/>
</dbReference>
<dbReference type="SMART" id="SM00228">
    <property type="entry name" value="PDZ"/>
    <property type="match status" value="1"/>
</dbReference>
<dbReference type="Pfam" id="PF13365">
    <property type="entry name" value="Trypsin_2"/>
    <property type="match status" value="1"/>
</dbReference>
<comment type="similarity">
    <text evidence="1">Belongs to the peptidase S1C family.</text>
</comment>
<name>A0A7C4HA04_STAMA</name>
<keyword evidence="2 5" id="KW-0645">Protease</keyword>
<dbReference type="PROSITE" id="PS50106">
    <property type="entry name" value="PDZ"/>
    <property type="match status" value="1"/>
</dbReference>
<gene>
    <name evidence="5" type="ORF">ENU14_06565</name>
</gene>
<dbReference type="SUPFAM" id="SSF50156">
    <property type="entry name" value="PDZ domain-like"/>
    <property type="match status" value="1"/>
</dbReference>
<dbReference type="InterPro" id="IPR041489">
    <property type="entry name" value="PDZ_6"/>
</dbReference>
<dbReference type="EMBL" id="DTBJ01000056">
    <property type="protein sequence ID" value="HGM59226.1"/>
    <property type="molecule type" value="Genomic_DNA"/>
</dbReference>
<dbReference type="Gene3D" id="2.30.42.10">
    <property type="match status" value="1"/>
</dbReference>
<dbReference type="InterPro" id="IPR036034">
    <property type="entry name" value="PDZ_sf"/>
</dbReference>
<evidence type="ECO:0000259" key="4">
    <source>
        <dbReference type="PROSITE" id="PS50106"/>
    </source>
</evidence>
<evidence type="ECO:0000313" key="5">
    <source>
        <dbReference type="EMBL" id="HGM59226.1"/>
    </source>
</evidence>
<dbReference type="PANTHER" id="PTHR22939">
    <property type="entry name" value="SERINE PROTEASE FAMILY S1C HTRA-RELATED"/>
    <property type="match status" value="1"/>
</dbReference>